<comment type="subunit">
    <text evidence="2">Homodecamer; pentamer of dimers.</text>
</comment>
<dbReference type="GO" id="GO:0003864">
    <property type="term" value="F:3-methyl-2-oxobutanoate hydroxymethyltransferase activity"/>
    <property type="evidence" value="ECO:0007669"/>
    <property type="project" value="UniProtKB-EC"/>
</dbReference>
<dbReference type="PANTHER" id="PTHR20881:SF0">
    <property type="entry name" value="3-METHYL-2-OXOBUTANOATE HYDROXYMETHYLTRANSFERASE"/>
    <property type="match status" value="1"/>
</dbReference>
<dbReference type="Pfam" id="PF02548">
    <property type="entry name" value="Pantoate_transf"/>
    <property type="match status" value="1"/>
</dbReference>
<dbReference type="InterPro" id="IPR003700">
    <property type="entry name" value="Pantoate_hydroxy_MeTrfase"/>
</dbReference>
<accession>A0A1M6QBP2</accession>
<dbReference type="EMBL" id="FQZV01000086">
    <property type="protein sequence ID" value="SHK17507.1"/>
    <property type="molecule type" value="Genomic_DNA"/>
</dbReference>
<organism evidence="6 7">
    <name type="scientific">Geosporobacter subterraneus DSM 17957</name>
    <dbReference type="NCBI Taxonomy" id="1121919"/>
    <lineage>
        <taxon>Bacteria</taxon>
        <taxon>Bacillati</taxon>
        <taxon>Bacillota</taxon>
        <taxon>Clostridia</taxon>
        <taxon>Peptostreptococcales</taxon>
        <taxon>Thermotaleaceae</taxon>
        <taxon>Geosporobacter</taxon>
    </lineage>
</organism>
<dbReference type="OrthoDB" id="9781789at2"/>
<dbReference type="SUPFAM" id="SSF51621">
    <property type="entry name" value="Phosphoenolpyruvate/pyruvate domain"/>
    <property type="match status" value="1"/>
</dbReference>
<reference evidence="7" key="1">
    <citation type="submission" date="2016-11" db="EMBL/GenBank/DDBJ databases">
        <authorList>
            <person name="Varghese N."/>
            <person name="Submissions S."/>
        </authorList>
    </citation>
    <scope>NUCLEOTIDE SEQUENCE [LARGE SCALE GENOMIC DNA]</scope>
    <source>
        <strain evidence="7">DSM 17957</strain>
    </source>
</reference>
<evidence type="ECO:0000256" key="2">
    <source>
        <dbReference type="ARBA" id="ARBA00011424"/>
    </source>
</evidence>
<dbReference type="GO" id="GO:0032259">
    <property type="term" value="P:methylation"/>
    <property type="evidence" value="ECO:0007669"/>
    <property type="project" value="UniProtKB-KW"/>
</dbReference>
<evidence type="ECO:0000256" key="3">
    <source>
        <dbReference type="ARBA" id="ARBA00012618"/>
    </source>
</evidence>
<dbReference type="InterPro" id="IPR015813">
    <property type="entry name" value="Pyrv/PenolPyrv_kinase-like_dom"/>
</dbReference>
<name>A0A1M6QBP2_9FIRM</name>
<sequence length="126" mass="13806">MGEKGFATASFLEAKKKGRKISMLIAYDYSMARLLDDAGIDSLLVGDSLGMVILGYETTLQVTMEEMIHHCRAVARGAKRAMVIGDMPFLSYHISIEESVRNAGRLIQNCSGGFPYPPLPINKNPP</sequence>
<protein>
    <recommendedName>
        <fullName evidence="3">3-methyl-2-oxobutanoate hydroxymethyltransferase</fullName>
        <ecNumber evidence="3">2.1.2.11</ecNumber>
    </recommendedName>
</protein>
<dbReference type="Proteomes" id="UP000184536">
    <property type="component" value="Unassembled WGS sequence"/>
</dbReference>
<dbReference type="GO" id="GO:0015940">
    <property type="term" value="P:pantothenate biosynthetic process"/>
    <property type="evidence" value="ECO:0007669"/>
    <property type="project" value="UniProtKB-KW"/>
</dbReference>
<keyword evidence="7" id="KW-1185">Reference proteome</keyword>
<dbReference type="EC" id="2.1.2.11" evidence="3"/>
<comment type="similarity">
    <text evidence="1">Belongs to the PanB family.</text>
</comment>
<dbReference type="PANTHER" id="PTHR20881">
    <property type="entry name" value="3-METHYL-2-OXOBUTANOATE HYDROXYMETHYLTRANSFERASE"/>
    <property type="match status" value="1"/>
</dbReference>
<keyword evidence="6" id="KW-0489">Methyltransferase</keyword>
<evidence type="ECO:0000256" key="1">
    <source>
        <dbReference type="ARBA" id="ARBA00008676"/>
    </source>
</evidence>
<keyword evidence="5 6" id="KW-0808">Transferase</keyword>
<proteinExistence type="inferred from homology"/>
<evidence type="ECO:0000256" key="5">
    <source>
        <dbReference type="ARBA" id="ARBA00022679"/>
    </source>
</evidence>
<evidence type="ECO:0000256" key="4">
    <source>
        <dbReference type="ARBA" id="ARBA00022655"/>
    </source>
</evidence>
<dbReference type="STRING" id="1121919.SAMN02745975_03810"/>
<evidence type="ECO:0000313" key="7">
    <source>
        <dbReference type="Proteomes" id="UP000184536"/>
    </source>
</evidence>
<dbReference type="AlphaFoldDB" id="A0A1M6QBP2"/>
<dbReference type="Gene3D" id="3.20.20.60">
    <property type="entry name" value="Phosphoenolpyruvate-binding domains"/>
    <property type="match status" value="1"/>
</dbReference>
<dbReference type="GO" id="GO:0000287">
    <property type="term" value="F:magnesium ion binding"/>
    <property type="evidence" value="ECO:0007669"/>
    <property type="project" value="TreeGrafter"/>
</dbReference>
<dbReference type="InterPro" id="IPR040442">
    <property type="entry name" value="Pyrv_kinase-like_dom_sf"/>
</dbReference>
<dbReference type="RefSeq" id="WP_110942751.1">
    <property type="nucleotide sequence ID" value="NZ_FQZV01000086.1"/>
</dbReference>
<keyword evidence="4" id="KW-0566">Pantothenate biosynthesis</keyword>
<dbReference type="GO" id="GO:0008168">
    <property type="term" value="F:methyltransferase activity"/>
    <property type="evidence" value="ECO:0007669"/>
    <property type="project" value="UniProtKB-KW"/>
</dbReference>
<evidence type="ECO:0000313" key="6">
    <source>
        <dbReference type="EMBL" id="SHK17507.1"/>
    </source>
</evidence>
<gene>
    <name evidence="6" type="ORF">SAMN02745975_03810</name>
</gene>